<reference evidence="3" key="1">
    <citation type="submission" date="2017-09" db="EMBL/GenBank/DDBJ databases">
        <title>Depth-based differentiation of microbial function through sediment-hosted aquifers and enrichment of novel symbionts in the deep terrestrial subsurface.</title>
        <authorList>
            <person name="Probst A.J."/>
            <person name="Ladd B."/>
            <person name="Jarett J.K."/>
            <person name="Geller-Mcgrath D.E."/>
            <person name="Sieber C.M.K."/>
            <person name="Emerson J.B."/>
            <person name="Anantharaman K."/>
            <person name="Thomas B.C."/>
            <person name="Malmstrom R."/>
            <person name="Stieglmeier M."/>
            <person name="Klingl A."/>
            <person name="Woyke T."/>
            <person name="Ryan C.M."/>
            <person name="Banfield J.F."/>
        </authorList>
    </citation>
    <scope>NUCLEOTIDE SEQUENCE [LARGE SCALE GENOMIC DNA]</scope>
</reference>
<keyword evidence="1" id="KW-0472">Membrane</keyword>
<evidence type="ECO:0000313" key="2">
    <source>
        <dbReference type="EMBL" id="PIU98245.1"/>
    </source>
</evidence>
<evidence type="ECO:0000313" key="3">
    <source>
        <dbReference type="Proteomes" id="UP000228949"/>
    </source>
</evidence>
<evidence type="ECO:0000256" key="1">
    <source>
        <dbReference type="SAM" id="Phobius"/>
    </source>
</evidence>
<dbReference type="EMBL" id="PEVJ01000060">
    <property type="protein sequence ID" value="PIU98245.1"/>
    <property type="molecule type" value="Genomic_DNA"/>
</dbReference>
<accession>A0A2M7B591</accession>
<name>A0A2M7B591_9BACT</name>
<gene>
    <name evidence="2" type="ORF">COS61_02455</name>
</gene>
<comment type="caution">
    <text evidence="2">The sequence shown here is derived from an EMBL/GenBank/DDBJ whole genome shotgun (WGS) entry which is preliminary data.</text>
</comment>
<proteinExistence type="predicted"/>
<sequence>MFKNLKKWLKDIQDSDELVKKRWLIVFSALSMILVIGLWLIYMNWAINSFGNEIQKQDSGIGFWQVFKTGLNLFIRSVWEVIKNFSLKISGERVIIIE</sequence>
<organism evidence="2 3">
    <name type="scientific">Candidatus Wolfebacteria bacterium CG03_land_8_20_14_0_80_40_12</name>
    <dbReference type="NCBI Taxonomy" id="1975069"/>
    <lineage>
        <taxon>Bacteria</taxon>
        <taxon>Candidatus Wolfeibacteriota</taxon>
    </lineage>
</organism>
<keyword evidence="1" id="KW-1133">Transmembrane helix</keyword>
<keyword evidence="1" id="KW-0812">Transmembrane</keyword>
<feature type="transmembrane region" description="Helical" evidence="1">
    <location>
        <begin position="23"/>
        <end position="42"/>
    </location>
</feature>
<dbReference type="Proteomes" id="UP000228949">
    <property type="component" value="Unassembled WGS sequence"/>
</dbReference>
<protein>
    <submittedName>
        <fullName evidence="2">Uncharacterized protein</fullName>
    </submittedName>
</protein>
<dbReference type="AlphaFoldDB" id="A0A2M7B591"/>